<dbReference type="RefSeq" id="WP_156228178.1">
    <property type="nucleotide sequence ID" value="NZ_CP046453.1"/>
</dbReference>
<evidence type="ECO:0000256" key="1">
    <source>
        <dbReference type="SAM" id="MobiDB-lite"/>
    </source>
</evidence>
<feature type="region of interest" description="Disordered" evidence="1">
    <location>
        <begin position="62"/>
        <end position="99"/>
    </location>
</feature>
<reference evidence="2 3" key="1">
    <citation type="journal article" date="2021" name="Int. J. Syst. Evol. Microbiol.">
        <title>Classification of three corynebacterial strains isolated from a small paddock in North Rhine-Westphalia: proposal of &lt;i&gt;Corynebacterium kalinowskii&lt;/i&gt; sp. nov., &lt;i&gt;Corynebacterium comes&lt;/i&gt; sp. nov. and &lt;i&gt;Corynebacterium occultum&lt;/i&gt; sp. nov.</title>
        <authorList>
            <person name="Schaffert L."/>
            <person name="Ruwe M."/>
            <person name="Milse J."/>
            <person name="Hanuschka K."/>
            <person name="Ortseifen V."/>
            <person name="Droste J."/>
            <person name="Brandt D."/>
            <person name="Schl L."/>
            <person name="Kutter Y."/>
            <person name="Vinke S."/>
            <person name="Vieh P."/>
            <person name="Jacob L."/>
            <person name="L N.C."/>
            <person name="Schulte-Berndt E."/>
            <person name="Hain C."/>
            <person name="Linder M."/>
            <person name="Schmidt P."/>
            <person name="Wollenschl L."/>
            <person name="Luttermann T."/>
            <person name="Thieme E."/>
            <person name="Hassa J."/>
            <person name="Haak M."/>
            <person name="Wittchen M."/>
            <person name="Mentz A."/>
            <person name="Persicke M."/>
            <person name="Busche T."/>
            <person name="R C."/>
        </authorList>
    </citation>
    <scope>NUCLEOTIDE SEQUENCE [LARGE SCALE GENOMIC DNA]</scope>
    <source>
        <strain evidence="2 3">2019</strain>
    </source>
</reference>
<evidence type="ECO:0000313" key="2">
    <source>
        <dbReference type="EMBL" id="QGU04643.1"/>
    </source>
</evidence>
<dbReference type="EMBL" id="CP046453">
    <property type="protein sequence ID" value="QGU04643.1"/>
    <property type="molecule type" value="Genomic_DNA"/>
</dbReference>
<accession>A0A6B8VKM6</accession>
<keyword evidence="3" id="KW-1185">Reference proteome</keyword>
<name>A0A6B8VKM6_9CORY</name>
<dbReference type="Proteomes" id="UP000425178">
    <property type="component" value="Chromosome"/>
</dbReference>
<dbReference type="KEGG" id="ccoe:CETAM_06910"/>
<evidence type="ECO:0000313" key="3">
    <source>
        <dbReference type="Proteomes" id="UP000425178"/>
    </source>
</evidence>
<gene>
    <name evidence="2" type="ORF">CETAM_06910</name>
</gene>
<protein>
    <submittedName>
        <fullName evidence="2">Uncharacterized protein</fullName>
    </submittedName>
</protein>
<dbReference type="AlphaFoldDB" id="A0A6B8VKM6"/>
<organism evidence="2 3">
    <name type="scientific">Corynebacterium comes</name>
    <dbReference type="NCBI Taxonomy" id="2675218"/>
    <lineage>
        <taxon>Bacteria</taxon>
        <taxon>Bacillati</taxon>
        <taxon>Actinomycetota</taxon>
        <taxon>Actinomycetes</taxon>
        <taxon>Mycobacteriales</taxon>
        <taxon>Corynebacteriaceae</taxon>
        <taxon>Corynebacterium</taxon>
    </lineage>
</organism>
<sequence>MSAQPDSSGGLSRDYIVEYRAGQFQNGSLVLRFDAQPTDKQLRDALIAHGLPARALEEVRARPLHPSRPRTISHPGPRTSVPSPTLPETPPARRKQASGCSGGPLLLGLAVAAFALLAGFSDQAIRAGESAGATRTTETMVVGCWDELGVARSLGDPDAGVVGAMFTKEPTAFAVTPANAAFYFSCLRAASTD</sequence>
<proteinExistence type="predicted"/>